<dbReference type="Proteomes" id="UP001418796">
    <property type="component" value="Unassembled WGS sequence"/>
</dbReference>
<reference evidence="1 2" key="1">
    <citation type="submission" date="2024-03" db="EMBL/GenBank/DDBJ databases">
        <title>Bacilli Hybrid Assemblies.</title>
        <authorList>
            <person name="Kovac J."/>
        </authorList>
    </citation>
    <scope>NUCLEOTIDE SEQUENCE [LARGE SCALE GENOMIC DNA]</scope>
    <source>
        <strain evidence="1 2">FSL R7-0666</strain>
    </source>
</reference>
<dbReference type="EMBL" id="JBCITK010000001">
    <property type="protein sequence ID" value="MEN0643984.1"/>
    <property type="molecule type" value="Genomic_DNA"/>
</dbReference>
<proteinExistence type="predicted"/>
<protein>
    <submittedName>
        <fullName evidence="1">Uncharacterized protein</fullName>
    </submittedName>
</protein>
<evidence type="ECO:0000313" key="2">
    <source>
        <dbReference type="Proteomes" id="UP001418796"/>
    </source>
</evidence>
<gene>
    <name evidence="1" type="ORF">MKY91_12550</name>
</gene>
<organism evidence="1 2">
    <name type="scientific">Alkalicoccobacillus gibsonii</name>
    <dbReference type="NCBI Taxonomy" id="79881"/>
    <lineage>
        <taxon>Bacteria</taxon>
        <taxon>Bacillati</taxon>
        <taxon>Bacillota</taxon>
        <taxon>Bacilli</taxon>
        <taxon>Bacillales</taxon>
        <taxon>Bacillaceae</taxon>
        <taxon>Alkalicoccobacillus</taxon>
    </lineage>
</organism>
<sequence>MEKLIHPVQERDEALRLPVLQLELDYELMTLHDAIVKEDTSAIAQSKLLLLELRKEWLELQDHEKRIRK</sequence>
<name>A0ABU9VJA9_9BACI</name>
<dbReference type="RefSeq" id="WP_343130772.1">
    <property type="nucleotide sequence ID" value="NZ_JBCITK010000001.1"/>
</dbReference>
<comment type="caution">
    <text evidence="1">The sequence shown here is derived from an EMBL/GenBank/DDBJ whole genome shotgun (WGS) entry which is preliminary data.</text>
</comment>
<evidence type="ECO:0000313" key="1">
    <source>
        <dbReference type="EMBL" id="MEN0643984.1"/>
    </source>
</evidence>
<accession>A0ABU9VJA9</accession>
<keyword evidence="2" id="KW-1185">Reference proteome</keyword>